<feature type="transmembrane region" description="Helical" evidence="9">
    <location>
        <begin position="181"/>
        <end position="205"/>
    </location>
</feature>
<keyword evidence="5 9" id="KW-1133">Transmembrane helix</keyword>
<dbReference type="GO" id="GO:0016747">
    <property type="term" value="F:acyltransferase activity, transferring groups other than amino-acyl groups"/>
    <property type="evidence" value="ECO:0007669"/>
    <property type="project" value="InterPro"/>
</dbReference>
<feature type="domain" description="Acyltransferase 3" evidence="10">
    <location>
        <begin position="381"/>
        <end position="492"/>
    </location>
</feature>
<evidence type="ECO:0000256" key="7">
    <source>
        <dbReference type="ARBA" id="ARBA00023315"/>
    </source>
</evidence>
<dbReference type="GO" id="GO:0009103">
    <property type="term" value="P:lipopolysaccharide biosynthetic process"/>
    <property type="evidence" value="ECO:0007669"/>
    <property type="project" value="TreeGrafter"/>
</dbReference>
<feature type="region of interest" description="Disordered" evidence="8">
    <location>
        <begin position="275"/>
        <end position="297"/>
    </location>
</feature>
<dbReference type="Proteomes" id="UP000236146">
    <property type="component" value="Unassembled WGS sequence"/>
</dbReference>
<evidence type="ECO:0000313" key="11">
    <source>
        <dbReference type="EMBL" id="PNS43649.1"/>
    </source>
</evidence>
<proteinExistence type="predicted"/>
<evidence type="ECO:0000256" key="6">
    <source>
        <dbReference type="ARBA" id="ARBA00023136"/>
    </source>
</evidence>
<evidence type="ECO:0000256" key="2">
    <source>
        <dbReference type="ARBA" id="ARBA00022475"/>
    </source>
</evidence>
<feature type="transmembrane region" description="Helical" evidence="9">
    <location>
        <begin position="48"/>
        <end position="71"/>
    </location>
</feature>
<comment type="subcellular location">
    <subcellularLocation>
        <location evidence="1">Cell membrane</location>
        <topology evidence="1">Multi-pass membrane protein</topology>
    </subcellularLocation>
</comment>
<dbReference type="GO" id="GO:0005886">
    <property type="term" value="C:plasma membrane"/>
    <property type="evidence" value="ECO:0007669"/>
    <property type="project" value="UniProtKB-SubCell"/>
</dbReference>
<comment type="caution">
    <text evidence="11">The sequence shown here is derived from an EMBL/GenBank/DDBJ whole genome shotgun (WGS) entry which is preliminary data.</text>
</comment>
<protein>
    <submittedName>
        <fullName evidence="11">Acyltransferase</fullName>
    </submittedName>
</protein>
<dbReference type="CDD" id="cd01840">
    <property type="entry name" value="SGNH_hydrolase_yrhL_like"/>
    <property type="match status" value="1"/>
</dbReference>
<keyword evidence="6 9" id="KW-0472">Membrane</keyword>
<dbReference type="InterPro" id="IPR002656">
    <property type="entry name" value="Acyl_transf_3_dom"/>
</dbReference>
<dbReference type="PANTHER" id="PTHR23028">
    <property type="entry name" value="ACETYLTRANSFERASE"/>
    <property type="match status" value="1"/>
</dbReference>
<dbReference type="EMBL" id="MNLH01000002">
    <property type="protein sequence ID" value="PNS43649.1"/>
    <property type="molecule type" value="Genomic_DNA"/>
</dbReference>
<dbReference type="InterPro" id="IPR050879">
    <property type="entry name" value="Acyltransferase_3"/>
</dbReference>
<evidence type="ECO:0000256" key="3">
    <source>
        <dbReference type="ARBA" id="ARBA00022679"/>
    </source>
</evidence>
<evidence type="ECO:0000256" key="5">
    <source>
        <dbReference type="ARBA" id="ARBA00022989"/>
    </source>
</evidence>
<dbReference type="InterPro" id="IPR036514">
    <property type="entry name" value="SGNH_hydro_sf"/>
</dbReference>
<dbReference type="AlphaFoldDB" id="A0A2K1SVU8"/>
<evidence type="ECO:0000256" key="1">
    <source>
        <dbReference type="ARBA" id="ARBA00004651"/>
    </source>
</evidence>
<feature type="compositionally biased region" description="Basic and acidic residues" evidence="8">
    <location>
        <begin position="275"/>
        <end position="284"/>
    </location>
</feature>
<dbReference type="OrthoDB" id="3404679at2"/>
<evidence type="ECO:0000256" key="8">
    <source>
        <dbReference type="SAM" id="MobiDB-lite"/>
    </source>
</evidence>
<feature type="domain" description="Acyltransferase 3" evidence="10">
    <location>
        <begin position="23"/>
        <end position="246"/>
    </location>
</feature>
<feature type="compositionally biased region" description="Polar residues" evidence="8">
    <location>
        <begin position="285"/>
        <end position="297"/>
    </location>
</feature>
<sequence length="808" mass="89938">MGENANRNSSEDNKNKCSHYRNPAIDGLRALAIIGIVAFHLRPAMLQGGFLGVTLFLVLAGYFSTISLLHIYSRDLHIHYFKYLWNRIKRIWPSTLGTIALSAPILWLFAPSLLPKLQSDALSGAGFFSNMAYILRKVSYFDEAGLPSPIKHLWYLGLIMQAFVIWPIILWALIKLVHSKFIRIGITALLTIASVITTAAITFMHGNGMTIARVYYSLDTRGSEFLIGALLAMYSIWFSKGSIRGLVADTFTYVLSNKENKREILSQENAYSGEDLKQSNKLENSRNVSNGNSSINSEDKFNSSYKFNNDEYNIPQDLRAGLQIDFSDSNSENNPNNVSGDAYSDSYSSETNNTYAKSEIRELPENIFNNTKKLTHTFTPLASWIRSIIGLLSIVVLIVGYVYADSMSYWLNYGGYTLIAIVSSIALWACCQKDNLCYKILGLAPFKYLGKRSFALYLVHFPLLEIFNPATRTNLAPWWEQILQFLATVVVAECFYRIFEMPLVKRKFSLNASNAVDANVNVSSKSVNLTSAARDLFIVVCAATTVALIVLPLNWKNIAHERAVQLRPELSAVARSSHQKSEHNQNNSNHSNKNGSANKTVAKRRFTGKLINIKKGKNPPIPAKQRILNPIAEKVPENLVTSTFKFDSKKDTCSAKIMMVGDSITEGAKPYILEVMPNAFVDGKVSRQIYQGADAFEKDLSEGHKGSAVVYALGTNGPPNNDSLLQHLVDVAHGKPVYFVTTRVPQPWQDATNAKLREFAATHKNVGIIDWHGLSNGHSEYLTDDGVHLTPIGGPKFARMIRLAVCGL</sequence>
<dbReference type="PANTHER" id="PTHR23028:SF53">
    <property type="entry name" value="ACYL_TRANSF_3 DOMAIN-CONTAINING PROTEIN"/>
    <property type="match status" value="1"/>
</dbReference>
<accession>A0A2K1SVU8</accession>
<feature type="transmembrane region" description="Helical" evidence="9">
    <location>
        <begin position="410"/>
        <end position="431"/>
    </location>
</feature>
<feature type="transmembrane region" description="Helical" evidence="9">
    <location>
        <begin position="381"/>
        <end position="404"/>
    </location>
</feature>
<dbReference type="SUPFAM" id="SSF52266">
    <property type="entry name" value="SGNH hydrolase"/>
    <property type="match status" value="1"/>
</dbReference>
<dbReference type="Gene3D" id="3.40.50.1110">
    <property type="entry name" value="SGNH hydrolase"/>
    <property type="match status" value="1"/>
</dbReference>
<feature type="region of interest" description="Disordered" evidence="8">
    <location>
        <begin position="326"/>
        <end position="348"/>
    </location>
</feature>
<feature type="transmembrane region" description="Helical" evidence="9">
    <location>
        <begin position="153"/>
        <end position="174"/>
    </location>
</feature>
<evidence type="ECO:0000313" key="12">
    <source>
        <dbReference type="Proteomes" id="UP000236146"/>
    </source>
</evidence>
<feature type="transmembrane region" description="Helical" evidence="9">
    <location>
        <begin position="536"/>
        <end position="555"/>
    </location>
</feature>
<feature type="transmembrane region" description="Helical" evidence="9">
    <location>
        <begin position="91"/>
        <end position="110"/>
    </location>
</feature>
<reference evidence="11 12" key="1">
    <citation type="submission" date="2016-10" db="EMBL/GenBank/DDBJ databases">
        <authorList>
            <person name="Varghese N."/>
        </authorList>
    </citation>
    <scope>NUCLEOTIDE SEQUENCE [LARGE SCALE GENOMIC DNA]</scope>
    <source>
        <strain evidence="11 12">KA00225</strain>
    </source>
</reference>
<keyword evidence="7 11" id="KW-0012">Acyltransferase</keyword>
<feature type="compositionally biased region" description="Low complexity" evidence="8">
    <location>
        <begin position="584"/>
        <end position="599"/>
    </location>
</feature>
<organism evidence="11 12">
    <name type="scientific">Gardnerella vaginalis</name>
    <dbReference type="NCBI Taxonomy" id="2702"/>
    <lineage>
        <taxon>Bacteria</taxon>
        <taxon>Bacillati</taxon>
        <taxon>Actinomycetota</taxon>
        <taxon>Actinomycetes</taxon>
        <taxon>Bifidobacteriales</taxon>
        <taxon>Bifidobacteriaceae</taxon>
        <taxon>Gardnerella</taxon>
    </lineage>
</organism>
<dbReference type="Pfam" id="PF01757">
    <property type="entry name" value="Acyl_transf_3"/>
    <property type="match status" value="2"/>
</dbReference>
<evidence type="ECO:0000256" key="9">
    <source>
        <dbReference type="SAM" id="Phobius"/>
    </source>
</evidence>
<name>A0A2K1SVU8_GARVA</name>
<keyword evidence="4 9" id="KW-0812">Transmembrane</keyword>
<evidence type="ECO:0000259" key="10">
    <source>
        <dbReference type="Pfam" id="PF01757"/>
    </source>
</evidence>
<keyword evidence="3 11" id="KW-0808">Transferase</keyword>
<gene>
    <name evidence="11" type="ORF">BFS05_02865</name>
</gene>
<feature type="region of interest" description="Disordered" evidence="8">
    <location>
        <begin position="572"/>
        <end position="600"/>
    </location>
</feature>
<evidence type="ECO:0000256" key="4">
    <source>
        <dbReference type="ARBA" id="ARBA00022692"/>
    </source>
</evidence>
<feature type="transmembrane region" description="Helical" evidence="9">
    <location>
        <begin position="225"/>
        <end position="243"/>
    </location>
</feature>
<keyword evidence="2" id="KW-1003">Cell membrane</keyword>
<feature type="transmembrane region" description="Helical" evidence="9">
    <location>
        <begin position="24"/>
        <end position="42"/>
    </location>
</feature>